<accession>A0AC35TM46</accession>
<sequence length="468" mass="53967">MASKFDNRGIVQPSGVMEIKFNVTKPTNIIKFHAHTAFIKIKSIEISSVAKYSFIKNETIFPDIVVLTLNENLLPNNEIQMKIRYNTKVVLNDTIGIFRGQSLNFQTLKNENYYVTQLESIELRKVFPSFDDISIKAKFTFSLKHFKTMTAISTSAIKRIDINGVYAISHFDETITMSTYVFGFALSSFRSTTFISNNNVTLKVWAPHEQYYTSLLVGETQIGIFNELTKYFKTPYILPKIDTMMLPKFKYGGMENVGLIVIDGNSVKYIHAVTNSNSILIVNLIAHELIHQWIGNLVTPKEWKYIWLSEGITKFLEFLITDKLHPNMFPNHKYISFDLIYHRTAMEVDSTENFHPVEFYFDPSTEAFVKHFSFSYYKGFCITQMIYHLLGDKQFEKGINAYIANYAYKSVSSNDFFAVMDRYVEKRQPNSPNLIEVGLSWTSQAGFPLITVTQRRTICMDDNKDNGT</sequence>
<name>A0AC35TM46_9BILA</name>
<protein>
    <submittedName>
        <fullName evidence="2">Peptidase_M1 domain-containing protein</fullName>
    </submittedName>
</protein>
<evidence type="ECO:0000313" key="1">
    <source>
        <dbReference type="Proteomes" id="UP000095286"/>
    </source>
</evidence>
<dbReference type="WBParaSite" id="RSKR_0000189400.1">
    <property type="protein sequence ID" value="RSKR_0000189400.1"/>
    <property type="gene ID" value="RSKR_0000189400"/>
</dbReference>
<proteinExistence type="predicted"/>
<reference evidence="2" key="1">
    <citation type="submission" date="2016-11" db="UniProtKB">
        <authorList>
            <consortium name="WormBaseParasite"/>
        </authorList>
    </citation>
    <scope>IDENTIFICATION</scope>
    <source>
        <strain evidence="2">KR3021</strain>
    </source>
</reference>
<evidence type="ECO:0000313" key="2">
    <source>
        <dbReference type="WBParaSite" id="RSKR_0000189400.1"/>
    </source>
</evidence>
<dbReference type="Proteomes" id="UP000095286">
    <property type="component" value="Unplaced"/>
</dbReference>
<organism evidence="1 2">
    <name type="scientific">Rhabditophanes sp. KR3021</name>
    <dbReference type="NCBI Taxonomy" id="114890"/>
    <lineage>
        <taxon>Eukaryota</taxon>
        <taxon>Metazoa</taxon>
        <taxon>Ecdysozoa</taxon>
        <taxon>Nematoda</taxon>
        <taxon>Chromadorea</taxon>
        <taxon>Rhabditida</taxon>
        <taxon>Tylenchina</taxon>
        <taxon>Panagrolaimomorpha</taxon>
        <taxon>Strongyloidoidea</taxon>
        <taxon>Alloionematidae</taxon>
        <taxon>Rhabditophanes</taxon>
    </lineage>
</organism>